<sequence length="69" mass="7972">MTRTEIINRALAAVADSRLKRERDSERRKQIFGRIDMSAPLPKLSRGIQLSLNLDDGRKQTELKRARSH</sequence>
<dbReference type="AlphaFoldDB" id="A0A7Y6UR27"/>
<dbReference type="EMBL" id="JABWDU010000008">
    <property type="protein sequence ID" value="NVD42303.1"/>
    <property type="molecule type" value="Genomic_DNA"/>
</dbReference>
<evidence type="ECO:0000313" key="1">
    <source>
        <dbReference type="EMBL" id="NVD42303.1"/>
    </source>
</evidence>
<accession>A0A7Y6UR27</accession>
<comment type="caution">
    <text evidence="1">The sequence shown here is derived from an EMBL/GenBank/DDBJ whole genome shotgun (WGS) entry which is preliminary data.</text>
</comment>
<gene>
    <name evidence="1" type="ORF">HT585_25875</name>
</gene>
<protein>
    <submittedName>
        <fullName evidence="1">Uncharacterized protein</fullName>
    </submittedName>
</protein>
<evidence type="ECO:0000313" key="2">
    <source>
        <dbReference type="Proteomes" id="UP000520198"/>
    </source>
</evidence>
<dbReference type="Proteomes" id="UP000520198">
    <property type="component" value="Unassembled WGS sequence"/>
</dbReference>
<proteinExistence type="predicted"/>
<organism evidence="1 2">
    <name type="scientific">Ensifer oleiphilus</name>
    <dbReference type="NCBI Taxonomy" id="2742698"/>
    <lineage>
        <taxon>Bacteria</taxon>
        <taxon>Pseudomonadati</taxon>
        <taxon>Pseudomonadota</taxon>
        <taxon>Alphaproteobacteria</taxon>
        <taxon>Hyphomicrobiales</taxon>
        <taxon>Rhizobiaceae</taxon>
        <taxon>Sinorhizobium/Ensifer group</taxon>
        <taxon>Ensifer</taxon>
    </lineage>
</organism>
<reference evidence="1 2" key="1">
    <citation type="submission" date="2020-06" db="EMBL/GenBank/DDBJ databases">
        <authorList>
            <person name="Grouzdev D.S."/>
        </authorList>
    </citation>
    <scope>NUCLEOTIDE SEQUENCE [LARGE SCALE GENOMIC DNA]</scope>
    <source>
        <strain evidence="1 2">HO-A22</strain>
    </source>
</reference>
<name>A0A7Y6UR27_9HYPH</name>
<keyword evidence="2" id="KW-1185">Reference proteome</keyword>
<dbReference type="RefSeq" id="WP_176355663.1">
    <property type="nucleotide sequence ID" value="NZ_JABWDU010000008.1"/>
</dbReference>